<evidence type="ECO:0000313" key="8">
    <source>
        <dbReference type="Proteomes" id="UP000515152"/>
    </source>
</evidence>
<gene>
    <name evidence="9 10 11 12" type="primary">sec16b</name>
</gene>
<feature type="region of interest" description="Disordered" evidence="6">
    <location>
        <begin position="772"/>
        <end position="961"/>
    </location>
</feature>
<dbReference type="GO" id="GO:0070973">
    <property type="term" value="P:protein localization to endoplasmic reticulum exit site"/>
    <property type="evidence" value="ECO:0007669"/>
    <property type="project" value="TreeGrafter"/>
</dbReference>
<feature type="compositionally biased region" description="Low complexity" evidence="6">
    <location>
        <begin position="194"/>
        <end position="205"/>
    </location>
</feature>
<feature type="region of interest" description="Disordered" evidence="6">
    <location>
        <begin position="129"/>
        <end position="205"/>
    </location>
</feature>
<feature type="compositionally biased region" description="Polar residues" evidence="6">
    <location>
        <begin position="171"/>
        <end position="181"/>
    </location>
</feature>
<dbReference type="RefSeq" id="XP_031430419.1">
    <property type="nucleotide sequence ID" value="XM_031574559.2"/>
</dbReference>
<evidence type="ECO:0000256" key="2">
    <source>
        <dbReference type="ARBA" id="ARBA00005927"/>
    </source>
</evidence>
<feature type="region of interest" description="Disordered" evidence="6">
    <location>
        <begin position="1"/>
        <end position="103"/>
    </location>
</feature>
<dbReference type="GO" id="GO:0070971">
    <property type="term" value="C:endoplasmic reticulum exit site"/>
    <property type="evidence" value="ECO:0007669"/>
    <property type="project" value="TreeGrafter"/>
</dbReference>
<protein>
    <submittedName>
        <fullName evidence="9 10">Protein transport protein Sec16B</fullName>
    </submittedName>
</protein>
<dbReference type="GO" id="GO:0012507">
    <property type="term" value="C:ER to Golgi transport vesicle membrane"/>
    <property type="evidence" value="ECO:0007669"/>
    <property type="project" value="TreeGrafter"/>
</dbReference>
<dbReference type="RefSeq" id="XP_031430418.1">
    <property type="nucleotide sequence ID" value="XM_031574558.2"/>
</dbReference>
<dbReference type="InterPro" id="IPR024298">
    <property type="entry name" value="Sec16_Sec23-bd"/>
</dbReference>
<feature type="compositionally biased region" description="Polar residues" evidence="6">
    <location>
        <begin position="894"/>
        <end position="908"/>
    </location>
</feature>
<evidence type="ECO:0000313" key="9">
    <source>
        <dbReference type="RefSeq" id="XP_031430417.1"/>
    </source>
</evidence>
<keyword evidence="3" id="KW-0813">Transport</keyword>
<dbReference type="RefSeq" id="XP_031430420.1">
    <property type="nucleotide sequence ID" value="XM_031574560.2"/>
</dbReference>
<reference evidence="9 10" key="1">
    <citation type="submission" date="2025-04" db="UniProtKB">
        <authorList>
            <consortium name="RefSeq"/>
        </authorList>
    </citation>
    <scope>IDENTIFICATION</scope>
</reference>
<dbReference type="PANTHER" id="PTHR13402:SF11">
    <property type="entry name" value="PROTEIN TRANSPORT PROTEIN SEC16B"/>
    <property type="match status" value="1"/>
</dbReference>
<dbReference type="KEGG" id="char:105895000"/>
<evidence type="ECO:0000256" key="6">
    <source>
        <dbReference type="SAM" id="MobiDB-lite"/>
    </source>
</evidence>
<dbReference type="RefSeq" id="XP_031430417.1">
    <property type="nucleotide sequence ID" value="XM_031574557.2"/>
</dbReference>
<accession>A0A6P8FQJ2</accession>
<feature type="compositionally biased region" description="Low complexity" evidence="6">
    <location>
        <begin position="803"/>
        <end position="815"/>
    </location>
</feature>
<comment type="similarity">
    <text evidence="2">Belongs to the SEC16 family.</text>
</comment>
<evidence type="ECO:0000313" key="11">
    <source>
        <dbReference type="RefSeq" id="XP_031430419.1"/>
    </source>
</evidence>
<dbReference type="Proteomes" id="UP000515152">
    <property type="component" value="Chromosome 10"/>
</dbReference>
<keyword evidence="8" id="KW-1185">Reference proteome</keyword>
<evidence type="ECO:0000313" key="12">
    <source>
        <dbReference type="RefSeq" id="XP_031430420.1"/>
    </source>
</evidence>
<dbReference type="GO" id="GO:0016192">
    <property type="term" value="P:vesicle-mediated transport"/>
    <property type="evidence" value="ECO:0007669"/>
    <property type="project" value="UniProtKB-KW"/>
</dbReference>
<feature type="compositionally biased region" description="Basic and acidic residues" evidence="6">
    <location>
        <begin position="882"/>
        <end position="891"/>
    </location>
</feature>
<evidence type="ECO:0000313" key="10">
    <source>
        <dbReference type="RefSeq" id="XP_031430418.1"/>
    </source>
</evidence>
<dbReference type="Gene3D" id="1.25.40.1030">
    <property type="match status" value="1"/>
</dbReference>
<feature type="compositionally biased region" description="Polar residues" evidence="6">
    <location>
        <begin position="1"/>
        <end position="10"/>
    </location>
</feature>
<feature type="region of interest" description="Disordered" evidence="6">
    <location>
        <begin position="729"/>
        <end position="755"/>
    </location>
</feature>
<dbReference type="GeneTree" id="ENSGT00940000160138"/>
<feature type="domain" description="Sec16 Sec23-binding" evidence="7">
    <location>
        <begin position="420"/>
        <end position="653"/>
    </location>
</feature>
<dbReference type="CTD" id="89866"/>
<feature type="compositionally biased region" description="Polar residues" evidence="6">
    <location>
        <begin position="150"/>
        <end position="159"/>
    </location>
</feature>
<organism evidence="8 10">
    <name type="scientific">Clupea harengus</name>
    <name type="common">Atlantic herring</name>
    <dbReference type="NCBI Taxonomy" id="7950"/>
    <lineage>
        <taxon>Eukaryota</taxon>
        <taxon>Metazoa</taxon>
        <taxon>Chordata</taxon>
        <taxon>Craniata</taxon>
        <taxon>Vertebrata</taxon>
        <taxon>Euteleostomi</taxon>
        <taxon>Actinopterygii</taxon>
        <taxon>Neopterygii</taxon>
        <taxon>Teleostei</taxon>
        <taxon>Clupei</taxon>
        <taxon>Clupeiformes</taxon>
        <taxon>Clupeoidei</taxon>
        <taxon>Clupeidae</taxon>
        <taxon>Clupea</taxon>
    </lineage>
</organism>
<evidence type="ECO:0000256" key="3">
    <source>
        <dbReference type="ARBA" id="ARBA00022448"/>
    </source>
</evidence>
<keyword evidence="4" id="KW-0256">Endoplasmic reticulum</keyword>
<keyword evidence="5" id="KW-0931">ER-Golgi transport</keyword>
<proteinExistence type="inferred from homology"/>
<name>A0A6P8FQJ2_CLUHA</name>
<dbReference type="Pfam" id="PF12931">
    <property type="entry name" value="TPR_Sec16"/>
    <property type="match status" value="1"/>
</dbReference>
<dbReference type="PANTHER" id="PTHR13402">
    <property type="entry name" value="RGPR-RELATED"/>
    <property type="match status" value="1"/>
</dbReference>
<comment type="subcellular location">
    <subcellularLocation>
        <location evidence="1">Endoplasmic reticulum membrane</location>
        <topology evidence="1">Peripheral membrane protein</topology>
    </subcellularLocation>
</comment>
<dbReference type="GeneID" id="105895000"/>
<evidence type="ECO:0000256" key="5">
    <source>
        <dbReference type="ARBA" id="ARBA00022892"/>
    </source>
</evidence>
<sequence>MASRGDNWQYQDREAHQAHRQQQQQQQQRPRDDYPGSSHLPGPGPHPSVHTRERERPWSAVDPRYAHYPASSAPRPDQTTGHSGAYHRPDYDHPHSRPLSRQGYDQTYWDYRDSYGYYDPYHRGHYQHPGAGGWPPQDQWRTNHPPEKSYGQQGWSGPSYQDYYSYDQRGESSQYDYNQSEGNHRRTSDEYEPGALAGSKTSGLSSSSYELSQYINGAEESDSIPQSYSEPETVPQLTAPLKFTLPHAVVSFGPAGQLIRISTAFASDGERALVEFHSLEVILGDTQEQKDLRDFPGPLARPDLHKVDVITFALQMAEACLKDVKLPDAASAALLWNLLVLLCRQNGRIVGSDIAELLTRGTLRLGACEGSAGLEEEASLIDLSDRPPEEEPLDTGDLLTGNPLACPAESAEEALRHYTQLLLSGRKKEALESAMKSGLWGHALFLASKMDNRAYTTVLNRFTGCLSPSDPLQTLFQLLSKRIPTVATCCGSDRWGDWKPHLAVMLSNETEDDDTHRRAIITMGDTLASRGQLHAAHICYLTAHSPFGVYTNKAERLVLLGSSHSLPFLKFAQTSAMQCTEVFEYSQRLGNPAYAEAPFQVYKFLYACRLLDCGLAPQAFHYCEVVGKTLLTLKEPPVVLLKELIKLTDRLRHGEASLAGADEDSGEPDWLMQLRTRELGAQMKHWAAIGSYQPAGVENTVAPDENRGGSGELTDNLYGTGALSATACLPDPLSSEASGEWHPQVGAPPPVGQLMQEAPELSGYSQPIMPRLAEPEFGHEPPSQGAPQHPGLLPIQGDSYYHPPADASASLSSPPTEAQGYGLSEGPGMMSVYTNGATLGGGDLAELTQIPNHPKPETEEPASIQPSKSSKAGWFSGWFGNKAKDSEREASDVATPSTPLQEPTSSPTIFLGPPQAPIESSRPLHAPPLSAGVNPFSRRAAAGQQLGVRMTPNHGSMPQGP</sequence>
<dbReference type="AlphaFoldDB" id="A0A6P8FQJ2"/>
<feature type="region of interest" description="Disordered" evidence="6">
    <location>
        <begin position="697"/>
        <end position="717"/>
    </location>
</feature>
<dbReference type="OrthoDB" id="8918678at2759"/>
<dbReference type="CDD" id="cd09233">
    <property type="entry name" value="ACE1-Sec16-like"/>
    <property type="match status" value="1"/>
</dbReference>
<evidence type="ECO:0000256" key="4">
    <source>
        <dbReference type="ARBA" id="ARBA00022824"/>
    </source>
</evidence>
<dbReference type="GO" id="GO:0005789">
    <property type="term" value="C:endoplasmic reticulum membrane"/>
    <property type="evidence" value="ECO:0007669"/>
    <property type="project" value="UniProtKB-SubCell"/>
</dbReference>
<dbReference type="GO" id="GO:0007030">
    <property type="term" value="P:Golgi organization"/>
    <property type="evidence" value="ECO:0007669"/>
    <property type="project" value="TreeGrafter"/>
</dbReference>
<evidence type="ECO:0000259" key="7">
    <source>
        <dbReference type="Pfam" id="PF12931"/>
    </source>
</evidence>
<evidence type="ECO:0000256" key="1">
    <source>
        <dbReference type="ARBA" id="ARBA00004406"/>
    </source>
</evidence>